<dbReference type="HOGENOM" id="CLU_076166_0_0_1"/>
<keyword evidence="1" id="KW-1133">Transmembrane helix</keyword>
<accession>A0A0C9V1J0</accession>
<feature type="transmembrane region" description="Helical" evidence="1">
    <location>
        <begin position="105"/>
        <end position="126"/>
    </location>
</feature>
<dbReference type="InterPro" id="IPR045340">
    <property type="entry name" value="DUF6533"/>
</dbReference>
<name>A0A0C9V1J0_SPHS4</name>
<feature type="transmembrane region" description="Helical" evidence="1">
    <location>
        <begin position="47"/>
        <end position="70"/>
    </location>
</feature>
<evidence type="ECO:0000313" key="3">
    <source>
        <dbReference type="EMBL" id="KIJ31401.1"/>
    </source>
</evidence>
<feature type="transmembrane region" description="Helical" evidence="1">
    <location>
        <begin position="18"/>
        <end position="35"/>
    </location>
</feature>
<reference evidence="3 4" key="1">
    <citation type="submission" date="2014-06" db="EMBL/GenBank/DDBJ databases">
        <title>Evolutionary Origins and Diversification of the Mycorrhizal Mutualists.</title>
        <authorList>
            <consortium name="DOE Joint Genome Institute"/>
            <consortium name="Mycorrhizal Genomics Consortium"/>
            <person name="Kohler A."/>
            <person name="Kuo A."/>
            <person name="Nagy L.G."/>
            <person name="Floudas D."/>
            <person name="Copeland A."/>
            <person name="Barry K.W."/>
            <person name="Cichocki N."/>
            <person name="Veneault-Fourrey C."/>
            <person name="LaButti K."/>
            <person name="Lindquist E.A."/>
            <person name="Lipzen A."/>
            <person name="Lundell T."/>
            <person name="Morin E."/>
            <person name="Murat C."/>
            <person name="Riley R."/>
            <person name="Ohm R."/>
            <person name="Sun H."/>
            <person name="Tunlid A."/>
            <person name="Henrissat B."/>
            <person name="Grigoriev I.V."/>
            <person name="Hibbett D.S."/>
            <person name="Martin F."/>
        </authorList>
    </citation>
    <scope>NUCLEOTIDE SEQUENCE [LARGE SCALE GENOMIC DNA]</scope>
    <source>
        <strain evidence="3 4">SS14</strain>
    </source>
</reference>
<gene>
    <name evidence="3" type="ORF">M422DRAFT_783786</name>
</gene>
<protein>
    <submittedName>
        <fullName evidence="3">Unplaced genomic scaffold SPHSTscaffold_168, whole genome shotgun sequence</fullName>
    </submittedName>
</protein>
<feature type="domain" description="DUF6533" evidence="2">
    <location>
        <begin position="18"/>
        <end position="61"/>
    </location>
</feature>
<evidence type="ECO:0000259" key="2">
    <source>
        <dbReference type="Pfam" id="PF20151"/>
    </source>
</evidence>
<dbReference type="Proteomes" id="UP000054279">
    <property type="component" value="Unassembled WGS sequence"/>
</dbReference>
<dbReference type="EMBL" id="KN837243">
    <property type="protein sequence ID" value="KIJ31401.1"/>
    <property type="molecule type" value="Genomic_DNA"/>
</dbReference>
<dbReference type="Pfam" id="PF20151">
    <property type="entry name" value="DUF6533"/>
    <property type="match status" value="1"/>
</dbReference>
<evidence type="ECO:0000313" key="4">
    <source>
        <dbReference type="Proteomes" id="UP000054279"/>
    </source>
</evidence>
<keyword evidence="4" id="KW-1185">Reference proteome</keyword>
<dbReference type="OrthoDB" id="2671816at2759"/>
<organism evidence="3 4">
    <name type="scientific">Sphaerobolus stellatus (strain SS14)</name>
    <dbReference type="NCBI Taxonomy" id="990650"/>
    <lineage>
        <taxon>Eukaryota</taxon>
        <taxon>Fungi</taxon>
        <taxon>Dikarya</taxon>
        <taxon>Basidiomycota</taxon>
        <taxon>Agaricomycotina</taxon>
        <taxon>Agaricomycetes</taxon>
        <taxon>Phallomycetidae</taxon>
        <taxon>Geastrales</taxon>
        <taxon>Sphaerobolaceae</taxon>
        <taxon>Sphaerobolus</taxon>
    </lineage>
</organism>
<sequence>MSVPTAYYNFADERSKNYAILAALTVLIYDTTLTFPREVSLILKTRFNLVSCLYIIGRYSLLGFLLAPAILGLSVGYFKGLAVGHLAFAPCDPSKTKLREDLDTLYAACGCVFDILSLFITLYHTWDLRQAHKEFFSDGEQSLSSLLIQQGFVRFLVISVWSFELAVLTRLLRPTLTGIDAPIENAISCILICRFTLQLRARGQKEACQDIPISYRDDQRNQNTSISFQTLVSRIEQSVFEDVGEPESPVYHSATLSSS</sequence>
<proteinExistence type="predicted"/>
<dbReference type="AlphaFoldDB" id="A0A0C9V1J0"/>
<keyword evidence="1" id="KW-0812">Transmembrane</keyword>
<evidence type="ECO:0000256" key="1">
    <source>
        <dbReference type="SAM" id="Phobius"/>
    </source>
</evidence>
<keyword evidence="1" id="KW-0472">Membrane</keyword>